<accession>A0ABV3V3K7</accession>
<organism evidence="2 3">
    <name type="scientific">Kocuria carniphila</name>
    <dbReference type="NCBI Taxonomy" id="262208"/>
    <lineage>
        <taxon>Bacteria</taxon>
        <taxon>Bacillati</taxon>
        <taxon>Actinomycetota</taxon>
        <taxon>Actinomycetes</taxon>
        <taxon>Micrococcales</taxon>
        <taxon>Micrococcaceae</taxon>
        <taxon>Kocuria</taxon>
    </lineage>
</organism>
<reference evidence="2 3" key="1">
    <citation type="journal article" date="2024" name="Fungal Genet. Biol.">
        <title>The porcine skin microbiome exhibits broad fungal antagonism.</title>
        <authorList>
            <person name="De La Cruz K.F."/>
            <person name="Townsend E.C."/>
            <person name="Alex Cheong J.Z."/>
            <person name="Salamzade R."/>
            <person name="Liu A."/>
            <person name="Sandstrom S."/>
            <person name="Davila E."/>
            <person name="Huang L."/>
            <person name="Xu K.H."/>
            <person name="Wu S.Y."/>
            <person name="Meudt J.J."/>
            <person name="Shanmuganayagam D."/>
            <person name="Gibson A.L.F."/>
            <person name="Kalan L.R."/>
        </authorList>
    </citation>
    <scope>NUCLEOTIDE SEQUENCE [LARGE SCALE GENOMIC DNA]</scope>
    <source>
        <strain evidence="2 3">LK2625</strain>
    </source>
</reference>
<protein>
    <submittedName>
        <fullName evidence="2">Aldo/keto reductase</fullName>
    </submittedName>
</protein>
<evidence type="ECO:0000259" key="1">
    <source>
        <dbReference type="Pfam" id="PF00248"/>
    </source>
</evidence>
<name>A0ABV3V3K7_9MICC</name>
<dbReference type="InterPro" id="IPR050523">
    <property type="entry name" value="AKR_Detox_Biosynth"/>
</dbReference>
<gene>
    <name evidence="2" type="ORF">VVR66_10830</name>
</gene>
<dbReference type="Proteomes" id="UP001558481">
    <property type="component" value="Unassembled WGS sequence"/>
</dbReference>
<dbReference type="PRINTS" id="PR00069">
    <property type="entry name" value="ALDKETRDTASE"/>
</dbReference>
<dbReference type="RefSeq" id="WP_368629584.1">
    <property type="nucleotide sequence ID" value="NZ_JAYWLU010000011.1"/>
</dbReference>
<proteinExistence type="predicted"/>
<comment type="caution">
    <text evidence="2">The sequence shown here is derived from an EMBL/GenBank/DDBJ whole genome shotgun (WGS) entry which is preliminary data.</text>
</comment>
<feature type="domain" description="NADP-dependent oxidoreductase" evidence="1">
    <location>
        <begin position="1"/>
        <end position="297"/>
    </location>
</feature>
<dbReference type="Pfam" id="PF00248">
    <property type="entry name" value="Aldo_ket_red"/>
    <property type="match status" value="1"/>
</dbReference>
<dbReference type="SUPFAM" id="SSF51430">
    <property type="entry name" value="NAD(P)-linked oxidoreductase"/>
    <property type="match status" value="1"/>
</dbReference>
<dbReference type="PANTHER" id="PTHR43364">
    <property type="entry name" value="NADH-SPECIFIC METHYLGLYOXAL REDUCTASE-RELATED"/>
    <property type="match status" value="1"/>
</dbReference>
<dbReference type="InterPro" id="IPR020471">
    <property type="entry name" value="AKR"/>
</dbReference>
<evidence type="ECO:0000313" key="3">
    <source>
        <dbReference type="Proteomes" id="UP001558481"/>
    </source>
</evidence>
<dbReference type="InterPro" id="IPR023210">
    <property type="entry name" value="NADP_OxRdtase_dom"/>
</dbReference>
<sequence length="301" mass="33074">MALGTMYFGTQVPRNQAFACLNHAYELGARFWDTANNYAFWANGTGNESEETIGAWLAANGTGMRDEVTLATKIGARPRSLGDGLDASMGLSRRAIRTQVQDSLRRLDVDHVDVLYTHIDDANTALEETLDALSQLVDEGLTRTIASSNLTAARLTEALETPSAHPYTALQQRFSYLEPAPSTDLSPHVLLDDEVSSLCSELNLTRLGYSPLLSGAYTRADRPLPEGYEMGPAASAALTEIGNKYRLDRGQVVLSWMVRRREKLIPVVGVSTPEQVQSAWEAVTTTLNSSDVEWLERARHE</sequence>
<dbReference type="Gene3D" id="3.20.20.100">
    <property type="entry name" value="NADP-dependent oxidoreductase domain"/>
    <property type="match status" value="1"/>
</dbReference>
<dbReference type="EMBL" id="JAYWLU010000011">
    <property type="protein sequence ID" value="MEX3595205.1"/>
    <property type="molecule type" value="Genomic_DNA"/>
</dbReference>
<keyword evidence="3" id="KW-1185">Reference proteome</keyword>
<dbReference type="InterPro" id="IPR036812">
    <property type="entry name" value="NAD(P)_OxRdtase_dom_sf"/>
</dbReference>
<dbReference type="PANTHER" id="PTHR43364:SF6">
    <property type="entry name" value="OXIDOREDUCTASE-RELATED"/>
    <property type="match status" value="1"/>
</dbReference>
<evidence type="ECO:0000313" key="2">
    <source>
        <dbReference type="EMBL" id="MEX3595205.1"/>
    </source>
</evidence>